<dbReference type="PANTHER" id="PTHR32308:SF10">
    <property type="entry name" value="CITRATE LYASE SUBUNIT BETA"/>
    <property type="match status" value="1"/>
</dbReference>
<keyword evidence="3" id="KW-0460">Magnesium</keyword>
<keyword evidence="6" id="KW-1185">Reference proteome</keyword>
<evidence type="ECO:0000313" key="6">
    <source>
        <dbReference type="Proteomes" id="UP000737171"/>
    </source>
</evidence>
<evidence type="ECO:0000256" key="1">
    <source>
        <dbReference type="ARBA" id="ARBA00001946"/>
    </source>
</evidence>
<keyword evidence="5" id="KW-0456">Lyase</keyword>
<protein>
    <submittedName>
        <fullName evidence="5">CoA ester lyase</fullName>
    </submittedName>
</protein>
<dbReference type="GO" id="GO:0016829">
    <property type="term" value="F:lyase activity"/>
    <property type="evidence" value="ECO:0007669"/>
    <property type="project" value="UniProtKB-KW"/>
</dbReference>
<comment type="cofactor">
    <cofactor evidence="1">
        <name>Mg(2+)</name>
        <dbReference type="ChEBI" id="CHEBI:18420"/>
    </cofactor>
</comment>
<evidence type="ECO:0000256" key="3">
    <source>
        <dbReference type="ARBA" id="ARBA00022842"/>
    </source>
</evidence>
<accession>A0ABX2E9X3</accession>
<dbReference type="Pfam" id="PF03328">
    <property type="entry name" value="HpcH_HpaI"/>
    <property type="match status" value="1"/>
</dbReference>
<gene>
    <name evidence="5" type="ORF">HLB44_02380</name>
</gene>
<feature type="domain" description="HpcH/HpaI aldolase/citrate lyase" evidence="4">
    <location>
        <begin position="2"/>
        <end position="221"/>
    </location>
</feature>
<sequence length="289" mass="30087">MRSKLFVPGTQPQRFATALASGADAVSFDLEDAVPADAKAEARAQVAAFVHSVAAHATPAWLIVRCNAPGTTEFERDVAAIAGSAARWLNLPKIHSAEQLRAAVEQIERAEAGAGAAQPMQLLVNIETPKALRCAAEIALAHPRIAALQLGLGDLFEPAAIRRDDLASVHAAMFALRLAAAEAGVAAIDGAWPGLDDADGFMAEARLARALGFAGKSCIHPKQIAWAHAVFAPGADELAFARRVIDAAAVAQAEGRGAFVVDGRMIDTPYLHRARALLAAAASTTPTSE</sequence>
<dbReference type="PANTHER" id="PTHR32308">
    <property type="entry name" value="LYASE BETA SUBUNIT, PUTATIVE (AFU_ORTHOLOGUE AFUA_4G13030)-RELATED"/>
    <property type="match status" value="1"/>
</dbReference>
<keyword evidence="2" id="KW-0479">Metal-binding</keyword>
<dbReference type="InterPro" id="IPR011206">
    <property type="entry name" value="Citrate_lyase_beta/mcl1/mcl2"/>
</dbReference>
<name>A0ABX2E9X3_9BURK</name>
<dbReference type="Gene3D" id="3.20.20.60">
    <property type="entry name" value="Phosphoenolpyruvate-binding domains"/>
    <property type="match status" value="1"/>
</dbReference>
<evidence type="ECO:0000259" key="4">
    <source>
        <dbReference type="Pfam" id="PF03328"/>
    </source>
</evidence>
<dbReference type="PIRSF" id="PIRSF015582">
    <property type="entry name" value="Cit_lyase_B"/>
    <property type="match status" value="1"/>
</dbReference>
<comment type="caution">
    <text evidence="5">The sequence shown here is derived from an EMBL/GenBank/DDBJ whole genome shotgun (WGS) entry which is preliminary data.</text>
</comment>
<evidence type="ECO:0000313" key="5">
    <source>
        <dbReference type="EMBL" id="NRF65826.1"/>
    </source>
</evidence>
<dbReference type="RefSeq" id="WP_173120213.1">
    <property type="nucleotide sequence ID" value="NZ_JABRWJ010000001.1"/>
</dbReference>
<reference evidence="5 6" key="1">
    <citation type="submission" date="2020-05" db="EMBL/GenBank/DDBJ databases">
        <title>Aquincola sp. isolate from soil.</title>
        <authorList>
            <person name="Han J."/>
            <person name="Kim D.-U."/>
        </authorList>
    </citation>
    <scope>NUCLEOTIDE SEQUENCE [LARGE SCALE GENOMIC DNA]</scope>
    <source>
        <strain evidence="5 6">S2</strain>
    </source>
</reference>
<organism evidence="5 6">
    <name type="scientific">Pseudaquabacterium terrae</name>
    <dbReference type="NCBI Taxonomy" id="2732868"/>
    <lineage>
        <taxon>Bacteria</taxon>
        <taxon>Pseudomonadati</taxon>
        <taxon>Pseudomonadota</taxon>
        <taxon>Betaproteobacteria</taxon>
        <taxon>Burkholderiales</taxon>
        <taxon>Sphaerotilaceae</taxon>
        <taxon>Pseudaquabacterium</taxon>
    </lineage>
</organism>
<evidence type="ECO:0000256" key="2">
    <source>
        <dbReference type="ARBA" id="ARBA00022723"/>
    </source>
</evidence>
<dbReference type="SUPFAM" id="SSF51621">
    <property type="entry name" value="Phosphoenolpyruvate/pyruvate domain"/>
    <property type="match status" value="1"/>
</dbReference>
<dbReference type="InterPro" id="IPR015813">
    <property type="entry name" value="Pyrv/PenolPyrv_kinase-like_dom"/>
</dbReference>
<dbReference type="InterPro" id="IPR005000">
    <property type="entry name" value="Aldolase/citrate-lyase_domain"/>
</dbReference>
<proteinExistence type="predicted"/>
<dbReference type="EMBL" id="JABRWJ010000001">
    <property type="protein sequence ID" value="NRF65826.1"/>
    <property type="molecule type" value="Genomic_DNA"/>
</dbReference>
<dbReference type="InterPro" id="IPR040442">
    <property type="entry name" value="Pyrv_kinase-like_dom_sf"/>
</dbReference>
<dbReference type="Proteomes" id="UP000737171">
    <property type="component" value="Unassembled WGS sequence"/>
</dbReference>